<evidence type="ECO:0000256" key="2">
    <source>
        <dbReference type="ARBA" id="ARBA00008880"/>
    </source>
</evidence>
<dbReference type="GO" id="GO:0030246">
    <property type="term" value="F:carbohydrate binding"/>
    <property type="evidence" value="ECO:0007669"/>
    <property type="project" value="InterPro"/>
</dbReference>
<keyword evidence="4" id="KW-0732">Signal</keyword>
<comment type="similarity">
    <text evidence="2">Belongs to the EMC7 family.</text>
</comment>
<dbReference type="InterPro" id="IPR019008">
    <property type="entry name" value="Beta_sandwich_EMC7"/>
</dbReference>
<evidence type="ECO:0000256" key="4">
    <source>
        <dbReference type="ARBA" id="ARBA00022729"/>
    </source>
</evidence>
<sequence length="238" mass="26773">MLLAAFRKMDFLISPNFLHLSLFLVATLTFFCSSCVSLENENTATFKIEGKVNIPFTTGQEWLTHTRILLDGGEKMIGFLKSDGTFVVNNLAPGSYLVQVENPDYAFEPCRVDITSKGKIRARKMNNVQTSAVQSLPYPLRFKARAQAPYFQQREQWRITDMLMNPMVLMMVLPVLLLMVLPKMMNAADPETQKEMQNSMSMFSGANQKSAADSFDLSKSLTGLFGTTSPTSKKRKNK</sequence>
<evidence type="ECO:0000256" key="1">
    <source>
        <dbReference type="ARBA" id="ARBA00004167"/>
    </source>
</evidence>
<comment type="caution">
    <text evidence="7">The sequence shown here is derived from an EMBL/GenBank/DDBJ whole genome shotgun (WGS) entry which is preliminary data.</text>
</comment>
<dbReference type="OrthoDB" id="27095at2759"/>
<evidence type="ECO:0000313" key="8">
    <source>
        <dbReference type="Proteomes" id="UP000749559"/>
    </source>
</evidence>
<protein>
    <submittedName>
        <fullName evidence="7">Uncharacterized protein</fullName>
    </submittedName>
</protein>
<dbReference type="InterPro" id="IPR013784">
    <property type="entry name" value="Carb-bd-like_fold"/>
</dbReference>
<dbReference type="PANTHER" id="PTHR13605:SF4">
    <property type="entry name" value="ER MEMBRANE PROTEIN COMPLEX SUBUNIT 7"/>
    <property type="match status" value="1"/>
</dbReference>
<dbReference type="GO" id="GO:0072546">
    <property type="term" value="C:EMC complex"/>
    <property type="evidence" value="ECO:0007669"/>
    <property type="project" value="TreeGrafter"/>
</dbReference>
<gene>
    <name evidence="7" type="ORF">OFUS_LOCUS4766</name>
</gene>
<dbReference type="Proteomes" id="UP000749559">
    <property type="component" value="Unassembled WGS sequence"/>
</dbReference>
<evidence type="ECO:0000256" key="6">
    <source>
        <dbReference type="ARBA" id="ARBA00023136"/>
    </source>
</evidence>
<comment type="subcellular location">
    <subcellularLocation>
        <location evidence="1">Membrane</location>
        <topology evidence="1">Single-pass membrane protein</topology>
    </subcellularLocation>
</comment>
<name>A0A8J1XMK7_OWEFU</name>
<reference evidence="7" key="1">
    <citation type="submission" date="2022-03" db="EMBL/GenBank/DDBJ databases">
        <authorList>
            <person name="Martin C."/>
        </authorList>
    </citation>
    <scope>NUCLEOTIDE SEQUENCE</scope>
</reference>
<proteinExistence type="inferred from homology"/>
<keyword evidence="5" id="KW-1133">Transmembrane helix</keyword>
<accession>A0A8J1XMK7</accession>
<dbReference type="Pfam" id="PF09430">
    <property type="entry name" value="EMC7_beta-sandw"/>
    <property type="match status" value="1"/>
</dbReference>
<evidence type="ECO:0000256" key="3">
    <source>
        <dbReference type="ARBA" id="ARBA00022692"/>
    </source>
</evidence>
<evidence type="ECO:0000313" key="7">
    <source>
        <dbReference type="EMBL" id="CAH1777766.1"/>
    </source>
</evidence>
<dbReference type="SUPFAM" id="SSF49452">
    <property type="entry name" value="Starch-binding domain-like"/>
    <property type="match status" value="1"/>
</dbReference>
<keyword evidence="6" id="KW-0472">Membrane</keyword>
<evidence type="ECO:0000256" key="5">
    <source>
        <dbReference type="ARBA" id="ARBA00022989"/>
    </source>
</evidence>
<organism evidence="7 8">
    <name type="scientific">Owenia fusiformis</name>
    <name type="common">Polychaete worm</name>
    <dbReference type="NCBI Taxonomy" id="6347"/>
    <lineage>
        <taxon>Eukaryota</taxon>
        <taxon>Metazoa</taxon>
        <taxon>Spiralia</taxon>
        <taxon>Lophotrochozoa</taxon>
        <taxon>Annelida</taxon>
        <taxon>Polychaeta</taxon>
        <taxon>Sedentaria</taxon>
        <taxon>Canalipalpata</taxon>
        <taxon>Sabellida</taxon>
        <taxon>Oweniida</taxon>
        <taxon>Oweniidae</taxon>
        <taxon>Owenia</taxon>
    </lineage>
</organism>
<dbReference type="AlphaFoldDB" id="A0A8J1XMK7"/>
<dbReference type="InterPro" id="IPR039163">
    <property type="entry name" value="EMC7"/>
</dbReference>
<dbReference type="EMBL" id="CAIIXF020000002">
    <property type="protein sequence ID" value="CAH1777766.1"/>
    <property type="molecule type" value="Genomic_DNA"/>
</dbReference>
<keyword evidence="3" id="KW-0812">Transmembrane</keyword>
<dbReference type="PANTHER" id="PTHR13605">
    <property type="entry name" value="ER MEMBRANE PROTEIN COMPLEX SUBUNIT 7"/>
    <property type="match status" value="1"/>
</dbReference>
<keyword evidence="8" id="KW-1185">Reference proteome</keyword>